<dbReference type="PANTHER" id="PTHR15503:SF36">
    <property type="entry name" value="RETROTRANSPOSON GAG-LIKE PROTEIN 5"/>
    <property type="match status" value="1"/>
</dbReference>
<accession>A0ABD0QHI9</accession>
<feature type="non-terminal residue" evidence="1">
    <location>
        <position position="1"/>
    </location>
</feature>
<comment type="caution">
    <text evidence="1">The sequence shown here is derived from an EMBL/GenBank/DDBJ whole genome shotgun (WGS) entry which is preliminary data.</text>
</comment>
<keyword evidence="2" id="KW-1185">Reference proteome</keyword>
<dbReference type="InterPro" id="IPR032567">
    <property type="entry name" value="RTL1-rel"/>
</dbReference>
<name>A0ABD0QHI9_CIRMR</name>
<dbReference type="PANTHER" id="PTHR15503">
    <property type="entry name" value="LDOC1 RELATED"/>
    <property type="match status" value="1"/>
</dbReference>
<organism evidence="1 2">
    <name type="scientific">Cirrhinus mrigala</name>
    <name type="common">Mrigala</name>
    <dbReference type="NCBI Taxonomy" id="683832"/>
    <lineage>
        <taxon>Eukaryota</taxon>
        <taxon>Metazoa</taxon>
        <taxon>Chordata</taxon>
        <taxon>Craniata</taxon>
        <taxon>Vertebrata</taxon>
        <taxon>Euteleostomi</taxon>
        <taxon>Actinopterygii</taxon>
        <taxon>Neopterygii</taxon>
        <taxon>Teleostei</taxon>
        <taxon>Ostariophysi</taxon>
        <taxon>Cypriniformes</taxon>
        <taxon>Cyprinidae</taxon>
        <taxon>Labeoninae</taxon>
        <taxon>Labeonini</taxon>
        <taxon>Cirrhinus</taxon>
    </lineage>
</organism>
<dbReference type="Proteomes" id="UP001529510">
    <property type="component" value="Unassembled WGS sequence"/>
</dbReference>
<gene>
    <name evidence="1" type="ORF">M9458_021064</name>
</gene>
<dbReference type="EMBL" id="JAMKFB020000009">
    <property type="protein sequence ID" value="KAL0185367.1"/>
    <property type="molecule type" value="Genomic_DNA"/>
</dbReference>
<evidence type="ECO:0000313" key="2">
    <source>
        <dbReference type="Proteomes" id="UP001529510"/>
    </source>
</evidence>
<evidence type="ECO:0000313" key="1">
    <source>
        <dbReference type="EMBL" id="KAL0185367.1"/>
    </source>
</evidence>
<dbReference type="Gene3D" id="2.40.70.10">
    <property type="entry name" value="Acid Proteases"/>
    <property type="match status" value="1"/>
</dbReference>
<protein>
    <submittedName>
        <fullName evidence="1">Uncharacterized protein</fullName>
    </submittedName>
</protein>
<reference evidence="1 2" key="1">
    <citation type="submission" date="2024-05" db="EMBL/GenBank/DDBJ databases">
        <title>Genome sequencing and assembly of Indian major carp, Cirrhinus mrigala (Hamilton, 1822).</title>
        <authorList>
            <person name="Mohindra V."/>
            <person name="Chowdhury L.M."/>
            <person name="Lal K."/>
            <person name="Jena J.K."/>
        </authorList>
    </citation>
    <scope>NUCLEOTIDE SEQUENCE [LARGE SCALE GENOMIC DNA]</scope>
    <source>
        <strain evidence="1">CM1030</strain>
        <tissue evidence="1">Blood</tissue>
    </source>
</reference>
<dbReference type="AlphaFoldDB" id="A0ABD0QHI9"/>
<proteinExistence type="predicted"/>
<feature type="non-terminal residue" evidence="1">
    <location>
        <position position="187"/>
    </location>
</feature>
<sequence length="187" mass="20569">RRESVGEQRDFAFIVVRLATSWWTVRLLSGGLSLEKSSSTTLLPVRLEWAATSHNCLALVDSGVEGNFMDIDLAIRLHIPIVPLTHKISVNALNGQTLPDITHTTGQVTLITSGNHSEKITLLLTSSPLTTIVLGHSWLVHHNPRNESVNLSNVPKEYLDLKEVFSKSMAASLPPHHPYDCAIDLVP</sequence>
<dbReference type="InterPro" id="IPR021109">
    <property type="entry name" value="Peptidase_aspartic_dom_sf"/>
</dbReference>
<dbReference type="CDD" id="cd00303">
    <property type="entry name" value="retropepsin_like"/>
    <property type="match status" value="1"/>
</dbReference>